<keyword evidence="9 12" id="KW-0472">Membrane</keyword>
<evidence type="ECO:0000256" key="8">
    <source>
        <dbReference type="ARBA" id="ARBA00023034"/>
    </source>
</evidence>
<dbReference type="GO" id="GO:0006886">
    <property type="term" value="P:intracellular protein transport"/>
    <property type="evidence" value="ECO:0007669"/>
    <property type="project" value="TreeGrafter"/>
</dbReference>
<dbReference type="GO" id="GO:0000139">
    <property type="term" value="C:Golgi membrane"/>
    <property type="evidence" value="ECO:0007669"/>
    <property type="project" value="UniProtKB-SubCell"/>
</dbReference>
<dbReference type="GO" id="GO:0006891">
    <property type="term" value="P:intra-Golgi vesicle-mediated transport"/>
    <property type="evidence" value="ECO:0007669"/>
    <property type="project" value="TreeGrafter"/>
</dbReference>
<comment type="subunit">
    <text evidence="3 12">Oligomeric complex that consists of at least the alpha, beta, beta', gamma, delta, epsilon and zeta subunits.</text>
</comment>
<evidence type="ECO:0000256" key="10">
    <source>
        <dbReference type="ARBA" id="ARBA00023329"/>
    </source>
</evidence>
<evidence type="ECO:0000313" key="14">
    <source>
        <dbReference type="EMBL" id="CAE7245705.1"/>
    </source>
</evidence>
<evidence type="ECO:0000256" key="5">
    <source>
        <dbReference type="ARBA" id="ARBA00022490"/>
    </source>
</evidence>
<dbReference type="PANTHER" id="PTHR11043">
    <property type="entry name" value="ZETA-COAT PROTEIN"/>
    <property type="match status" value="1"/>
</dbReference>
<dbReference type="GO" id="GO:0030126">
    <property type="term" value="C:COPI vesicle coat"/>
    <property type="evidence" value="ECO:0007669"/>
    <property type="project" value="UniProtKB-UniRule"/>
</dbReference>
<keyword evidence="4 12" id="KW-0813">Transport</keyword>
<dbReference type="InterPro" id="IPR039652">
    <property type="entry name" value="Coatomer_zeta"/>
</dbReference>
<keyword evidence="7 12" id="KW-0653">Protein transport</keyword>
<feature type="domain" description="AP complex mu/sigma subunit" evidence="13">
    <location>
        <begin position="9"/>
        <end position="163"/>
    </location>
</feature>
<dbReference type="GO" id="GO:0006890">
    <property type="term" value="P:retrograde vesicle-mediated transport, Golgi to endoplasmic reticulum"/>
    <property type="evidence" value="ECO:0007669"/>
    <property type="project" value="UniProtKB-UniRule"/>
</dbReference>
<dbReference type="OrthoDB" id="6585768at2759"/>
<comment type="subcellular location">
    <subcellularLocation>
        <location evidence="12">Cytoplasm</location>
    </subcellularLocation>
    <subcellularLocation>
        <location evidence="1 12">Golgi apparatus membrane</location>
        <topology evidence="1 12">Peripheral membrane protein</topology>
        <orientation evidence="1 12">Cytoplasmic side</orientation>
    </subcellularLocation>
    <subcellularLocation>
        <location evidence="12">Cytoplasmic vesicle</location>
        <location evidence="12">COPI-coated vesicle membrane</location>
        <topology evidence="12">Peripheral membrane protein</topology>
        <orientation evidence="12">Cytoplasmic side</orientation>
    </subcellularLocation>
</comment>
<proteinExistence type="inferred from homology"/>
<dbReference type="Gene3D" id="3.30.450.60">
    <property type="match status" value="1"/>
</dbReference>
<evidence type="ECO:0000256" key="4">
    <source>
        <dbReference type="ARBA" id="ARBA00022448"/>
    </source>
</evidence>
<evidence type="ECO:0000256" key="12">
    <source>
        <dbReference type="RuleBase" id="RU366053"/>
    </source>
</evidence>
<organism evidence="14 15">
    <name type="scientific">Symbiodinium pilosum</name>
    <name type="common">Dinoflagellate</name>
    <dbReference type="NCBI Taxonomy" id="2952"/>
    <lineage>
        <taxon>Eukaryota</taxon>
        <taxon>Sar</taxon>
        <taxon>Alveolata</taxon>
        <taxon>Dinophyceae</taxon>
        <taxon>Suessiales</taxon>
        <taxon>Symbiodiniaceae</taxon>
        <taxon>Symbiodinium</taxon>
    </lineage>
</organism>
<evidence type="ECO:0000256" key="2">
    <source>
        <dbReference type="ARBA" id="ARBA00006972"/>
    </source>
</evidence>
<keyword evidence="8 12" id="KW-0333">Golgi apparatus</keyword>
<evidence type="ECO:0000313" key="15">
    <source>
        <dbReference type="Proteomes" id="UP000649617"/>
    </source>
</evidence>
<dbReference type="AlphaFoldDB" id="A0A812LKB3"/>
<evidence type="ECO:0000256" key="11">
    <source>
        <dbReference type="ARBA" id="ARBA00045555"/>
    </source>
</evidence>
<comment type="function">
    <text evidence="11">The coatomer is a cytosolic protein complex that binds to dilysine motifs and reversibly associates with Golgi non-clathrin-coated vesicles, which further mediate biosynthetic protein transport from the ER, via the Golgi up to the trans Golgi network. Coatomer complex is required for budding from Golgi membranes, and is essential for the retrograde Golgi-to-ER transport of dilysine-tagged proteins. The zeta subunit may be involved in regulating the coat assembly and, hence, the rate of biosynthetic protein transport due to its association-dissociation properties with the coatomer complex.</text>
</comment>
<evidence type="ECO:0000256" key="3">
    <source>
        <dbReference type="ARBA" id="ARBA00011775"/>
    </source>
</evidence>
<reference evidence="14" key="1">
    <citation type="submission" date="2021-02" db="EMBL/GenBank/DDBJ databases">
        <authorList>
            <person name="Dougan E. K."/>
            <person name="Rhodes N."/>
            <person name="Thang M."/>
            <person name="Chan C."/>
        </authorList>
    </citation>
    <scope>NUCLEOTIDE SEQUENCE</scope>
</reference>
<keyword evidence="15" id="KW-1185">Reference proteome</keyword>
<dbReference type="Pfam" id="PF01217">
    <property type="entry name" value="Clat_adaptor_s"/>
    <property type="match status" value="1"/>
</dbReference>
<protein>
    <recommendedName>
        <fullName evidence="12">Coatomer subunit zeta</fullName>
    </recommendedName>
</protein>
<dbReference type="InterPro" id="IPR022775">
    <property type="entry name" value="AP_mu_sigma_su"/>
</dbReference>
<sequence length="195" mass="21227">MAEDGLVQILALLVLDTDGGRLAVKYNSFARKELWPTVKQQVAFEKRVINKLPKPSATRSDVDVAVIDDYTVIFQACNDVVVAAVAASSENELVMLELAEGMYNALSSACQSQSFLSSGLTKQLVLDSLSDVLFILDEVTDNGVIMETDDEKISARIKMIDETEVTQSAQAEQMFQKATQSAKQKLLGSLMGSRG</sequence>
<evidence type="ECO:0000256" key="9">
    <source>
        <dbReference type="ARBA" id="ARBA00023136"/>
    </source>
</evidence>
<comment type="caution">
    <text evidence="14">The sequence shown here is derived from an EMBL/GenBank/DDBJ whole genome shotgun (WGS) entry which is preliminary data.</text>
</comment>
<evidence type="ECO:0000259" key="13">
    <source>
        <dbReference type="Pfam" id="PF01217"/>
    </source>
</evidence>
<name>A0A812LKB3_SYMPI</name>
<dbReference type="EMBL" id="CAJNIZ010005914">
    <property type="protein sequence ID" value="CAE7245705.1"/>
    <property type="molecule type" value="Genomic_DNA"/>
</dbReference>
<dbReference type="SUPFAM" id="SSF64356">
    <property type="entry name" value="SNARE-like"/>
    <property type="match status" value="1"/>
</dbReference>
<evidence type="ECO:0000256" key="1">
    <source>
        <dbReference type="ARBA" id="ARBA00004255"/>
    </source>
</evidence>
<keyword evidence="6 12" id="KW-0931">ER-Golgi transport</keyword>
<evidence type="ECO:0000256" key="6">
    <source>
        <dbReference type="ARBA" id="ARBA00022892"/>
    </source>
</evidence>
<evidence type="ECO:0000256" key="7">
    <source>
        <dbReference type="ARBA" id="ARBA00022927"/>
    </source>
</evidence>
<dbReference type="Proteomes" id="UP000649617">
    <property type="component" value="Unassembled WGS sequence"/>
</dbReference>
<keyword evidence="5 12" id="KW-0963">Cytoplasm</keyword>
<comment type="similarity">
    <text evidence="2 12">Belongs to the adaptor complexes small subunit family.</text>
</comment>
<dbReference type="PANTHER" id="PTHR11043:SF0">
    <property type="entry name" value="COATOMER SUBUNIT ZETA"/>
    <property type="match status" value="1"/>
</dbReference>
<gene>
    <name evidence="14" type="primary">Copz2</name>
    <name evidence="14" type="ORF">SPIL2461_LOCUS4482</name>
</gene>
<dbReference type="InterPro" id="IPR011012">
    <property type="entry name" value="Longin-like_dom_sf"/>
</dbReference>
<keyword evidence="10 12" id="KW-0968">Cytoplasmic vesicle</keyword>
<accession>A0A812LKB3</accession>